<dbReference type="EMBL" id="CAADFA010000351">
    <property type="protein sequence ID" value="VFJ63661.1"/>
    <property type="molecule type" value="Genomic_DNA"/>
</dbReference>
<evidence type="ECO:0000313" key="11">
    <source>
        <dbReference type="EMBL" id="VFJ71284.1"/>
    </source>
</evidence>
<dbReference type="InterPro" id="IPR029014">
    <property type="entry name" value="NiFe-Hase_large"/>
</dbReference>
<keyword evidence="6 8" id="KW-1278">Translocase</keyword>
<evidence type="ECO:0000256" key="8">
    <source>
        <dbReference type="RuleBase" id="RU003685"/>
    </source>
</evidence>
<gene>
    <name evidence="11" type="ORF">BECKFM1743A_GA0114220_105823</name>
    <name evidence="12" type="ORF">BECKFM1743B_GA0114221_102951</name>
    <name evidence="10" type="ORF">BECKFM1743C_GA0114222_103511</name>
</gene>
<evidence type="ECO:0000256" key="3">
    <source>
        <dbReference type="ARBA" id="ARBA00005769"/>
    </source>
</evidence>
<comment type="function">
    <text evidence="1">NDH-1 shuttles electrons from NADH, via FMN and iron-sulfur (Fe-S) centers, to quinones in the respiratory chain. The immediate electron acceptor for the enzyme in this species is believed to be ubiquinone. Couples the redox reaction to proton translocation (for every two electrons transferred, four hydrogen ions are translocated across the cytoplasmic membrane), and thus conserves the redox energy in a proton gradient.</text>
</comment>
<proteinExistence type="inferred from homology"/>
<dbReference type="GO" id="GO:0048038">
    <property type="term" value="F:quinone binding"/>
    <property type="evidence" value="ECO:0007669"/>
    <property type="project" value="UniProtKB-KW"/>
</dbReference>
<feature type="domain" description="NADH-quinone oxidoreductase subunit D" evidence="9">
    <location>
        <begin position="319"/>
        <end position="394"/>
    </location>
</feature>
<dbReference type="EMBL" id="CAADEZ010000582">
    <property type="protein sequence ID" value="VFJ71284.1"/>
    <property type="molecule type" value="Genomic_DNA"/>
</dbReference>
<dbReference type="GO" id="GO:0016651">
    <property type="term" value="F:oxidoreductase activity, acting on NAD(P)H"/>
    <property type="evidence" value="ECO:0007669"/>
    <property type="project" value="InterPro"/>
</dbReference>
<dbReference type="GO" id="GO:0005886">
    <property type="term" value="C:plasma membrane"/>
    <property type="evidence" value="ECO:0007669"/>
    <property type="project" value="UniProtKB-SubCell"/>
</dbReference>
<reference evidence="12" key="1">
    <citation type="submission" date="2019-02" db="EMBL/GenBank/DDBJ databases">
        <authorList>
            <person name="Gruber-Vodicka R. H."/>
            <person name="Seah K. B. B."/>
        </authorList>
    </citation>
    <scope>NUCLEOTIDE SEQUENCE</scope>
    <source>
        <strain evidence="11">BECK_BZ163</strain>
        <strain evidence="12">BECK_BZ164</strain>
        <strain evidence="10">BECK_BZ165</strain>
    </source>
</reference>
<dbReference type="InterPro" id="IPR014029">
    <property type="entry name" value="NADH_UbQ_OxRdtase_49kDa_CS"/>
</dbReference>
<comment type="similarity">
    <text evidence="3 8">Belongs to the complex I 49 kDa subunit family.</text>
</comment>
<dbReference type="EMBL" id="CAADFL010000295">
    <property type="protein sequence ID" value="VFK13820.1"/>
    <property type="molecule type" value="Genomic_DNA"/>
</dbReference>
<dbReference type="SUPFAM" id="SSF56762">
    <property type="entry name" value="HydB/Nqo4-like"/>
    <property type="match status" value="1"/>
</dbReference>
<feature type="domain" description="NADH-quinone oxidoreductase subunit D" evidence="9">
    <location>
        <begin position="152"/>
        <end position="316"/>
    </location>
</feature>
<evidence type="ECO:0000313" key="10">
    <source>
        <dbReference type="EMBL" id="VFJ63661.1"/>
    </source>
</evidence>
<keyword evidence="7 8" id="KW-0520">NAD</keyword>
<dbReference type="PANTHER" id="PTHR11993:SF10">
    <property type="entry name" value="NADH DEHYDROGENASE [UBIQUINONE] IRON-SULFUR PROTEIN 2, MITOCHONDRIAL"/>
    <property type="match status" value="1"/>
</dbReference>
<evidence type="ECO:0000256" key="7">
    <source>
        <dbReference type="ARBA" id="ARBA00023027"/>
    </source>
</evidence>
<dbReference type="Gene3D" id="1.10.645.10">
    <property type="entry name" value="Cytochrome-c3 Hydrogenase, chain B"/>
    <property type="match status" value="1"/>
</dbReference>
<comment type="subcellular location">
    <subcellularLocation>
        <location evidence="2">Cell membrane</location>
        <topology evidence="2">Peripheral membrane protein</topology>
    </subcellularLocation>
</comment>
<evidence type="ECO:0000313" key="12">
    <source>
        <dbReference type="EMBL" id="VFK13820.1"/>
    </source>
</evidence>
<organism evidence="12">
    <name type="scientific">Candidatus Kentrum sp. FM</name>
    <dbReference type="NCBI Taxonomy" id="2126340"/>
    <lineage>
        <taxon>Bacteria</taxon>
        <taxon>Pseudomonadati</taxon>
        <taxon>Pseudomonadota</taxon>
        <taxon>Gammaproteobacteria</taxon>
        <taxon>Candidatus Kentrum</taxon>
    </lineage>
</organism>
<dbReference type="AlphaFoldDB" id="A0A450W9X2"/>
<keyword evidence="4 8" id="KW-0813">Transport</keyword>
<evidence type="ECO:0000259" key="9">
    <source>
        <dbReference type="Pfam" id="PF00346"/>
    </source>
</evidence>
<dbReference type="InterPro" id="IPR001135">
    <property type="entry name" value="NADH_Q_OxRdtase_suD"/>
</dbReference>
<evidence type="ECO:0000256" key="1">
    <source>
        <dbReference type="ARBA" id="ARBA00002378"/>
    </source>
</evidence>
<dbReference type="InterPro" id="IPR022885">
    <property type="entry name" value="NDH1_su_D/H"/>
</dbReference>
<evidence type="ECO:0000256" key="2">
    <source>
        <dbReference type="ARBA" id="ARBA00004202"/>
    </source>
</evidence>
<keyword evidence="5" id="KW-0874">Quinone</keyword>
<dbReference type="PANTHER" id="PTHR11993">
    <property type="entry name" value="NADH-UBIQUINONE OXIDOREDUCTASE 49 KDA SUBUNIT"/>
    <property type="match status" value="1"/>
</dbReference>
<dbReference type="PROSITE" id="PS00535">
    <property type="entry name" value="COMPLEX1_49K"/>
    <property type="match status" value="1"/>
</dbReference>
<dbReference type="NCBIfam" id="NF004739">
    <property type="entry name" value="PRK06075.1"/>
    <property type="match status" value="1"/>
</dbReference>
<dbReference type="GO" id="GO:0051287">
    <property type="term" value="F:NAD binding"/>
    <property type="evidence" value="ECO:0007669"/>
    <property type="project" value="InterPro"/>
</dbReference>
<accession>A0A450W9X2</accession>
<protein>
    <submittedName>
        <fullName evidence="12">NADH-quinone oxidoreductase subunit D</fullName>
    </submittedName>
</protein>
<name>A0A450W9X2_9GAMM</name>
<evidence type="ECO:0000256" key="5">
    <source>
        <dbReference type="ARBA" id="ARBA00022719"/>
    </source>
</evidence>
<dbReference type="Pfam" id="PF00346">
    <property type="entry name" value="Complex1_49kDa"/>
    <property type="match status" value="2"/>
</dbReference>
<evidence type="ECO:0000256" key="6">
    <source>
        <dbReference type="ARBA" id="ARBA00022967"/>
    </source>
</evidence>
<evidence type="ECO:0000256" key="4">
    <source>
        <dbReference type="ARBA" id="ARBA00022448"/>
    </source>
</evidence>
<sequence>MKSFHYQPDRSRYPSKKADGTLDIDLTSGKYLKLWQGPQHPGITGNMSVELTVCGDEVVEGKTHVGYLHRGFEKLMERRTFIQCFPIVCRVCVPEPDFNEYCYAAAVEELSGIEVPERANWIRALILEMGRVNSYLMYLGGQAGSFGMGVISQWTTYVRDLMLDRFEELTGARIYHMFILPGGVRDGLPEGFDKRMEQTLGEIERTMNDVQETMFRNAVFKRRAIGLGYIDPELLEPYGVTGPNARAAGVAKDVRRDQPYLIYPALDFEPVTGQDSDVYARADVRRRDLLVSVDLIRQILARMPRTGPVMAKIPNVLHWKIPRGETYIRGECSRGEYGYYLVTDGSAYPRRVNVRGPSYTHAVALLERLIVNINIADVAGLMVSLHTYPPEIER</sequence>